<feature type="binding site" evidence="9">
    <location>
        <begin position="38"/>
        <end position="40"/>
    </location>
    <ligand>
        <name>NAD(+)</name>
        <dbReference type="ChEBI" id="CHEBI:57540"/>
    </ligand>
</feature>
<dbReference type="OrthoDB" id="420264at2759"/>
<evidence type="ECO:0000256" key="8">
    <source>
        <dbReference type="PIRSR" id="PIRSR037938-1"/>
    </source>
</evidence>
<dbReference type="EC" id="2.3.1.286" evidence="7"/>
<evidence type="ECO:0000313" key="13">
    <source>
        <dbReference type="EMBL" id="QLQ79272.1"/>
    </source>
</evidence>
<dbReference type="InterPro" id="IPR050134">
    <property type="entry name" value="NAD-dep_sirtuin_deacylases"/>
</dbReference>
<dbReference type="EMBL" id="CP059268">
    <property type="protein sequence ID" value="QLQ79272.1"/>
    <property type="molecule type" value="Genomic_DNA"/>
</dbReference>
<gene>
    <name evidence="13" type="ORF">HG537_0B06200</name>
</gene>
<feature type="binding site" evidence="10 11">
    <location>
        <position position="141"/>
    </location>
    <ligand>
        <name>Zn(2+)</name>
        <dbReference type="ChEBI" id="CHEBI:29105"/>
    </ligand>
</feature>
<feature type="binding site" evidence="10 11">
    <location>
        <position position="138"/>
    </location>
    <ligand>
        <name>Zn(2+)</name>
        <dbReference type="ChEBI" id="CHEBI:29105"/>
    </ligand>
</feature>
<feature type="active site" description="Proton acceptor" evidence="8 11">
    <location>
        <position position="130"/>
    </location>
</feature>
<dbReference type="InterPro" id="IPR003000">
    <property type="entry name" value="Sirtuin"/>
</dbReference>
<dbReference type="Proteomes" id="UP000510647">
    <property type="component" value="Chromosome 2"/>
</dbReference>
<dbReference type="PANTHER" id="PTHR11085">
    <property type="entry name" value="NAD-DEPENDENT PROTEIN DEACYLASE SIRTUIN-5, MITOCHONDRIAL-RELATED"/>
    <property type="match status" value="1"/>
</dbReference>
<evidence type="ECO:0000256" key="5">
    <source>
        <dbReference type="ARBA" id="ARBA00022833"/>
    </source>
</evidence>
<protein>
    <recommendedName>
        <fullName evidence="7">NAD-dependent protein deacetylase</fullName>
        <ecNumber evidence="7">2.3.1.286</ecNumber>
    </recommendedName>
</protein>
<evidence type="ECO:0000256" key="10">
    <source>
        <dbReference type="PIRSR" id="PIRSR037938-3"/>
    </source>
</evidence>
<evidence type="ECO:0000256" key="4">
    <source>
        <dbReference type="ARBA" id="ARBA00022723"/>
    </source>
</evidence>
<keyword evidence="14" id="KW-1185">Reference proteome</keyword>
<dbReference type="GO" id="GO:0005634">
    <property type="term" value="C:nucleus"/>
    <property type="evidence" value="ECO:0007669"/>
    <property type="project" value="TreeGrafter"/>
</dbReference>
<dbReference type="PROSITE" id="PS51257">
    <property type="entry name" value="PROKAR_LIPOPROTEIN"/>
    <property type="match status" value="1"/>
</dbReference>
<dbReference type="AlphaFoldDB" id="A0A7H9HSE1"/>
<dbReference type="InterPro" id="IPR017328">
    <property type="entry name" value="Sirtuin_class_I"/>
</dbReference>
<keyword evidence="2" id="KW-0678">Repressor</keyword>
<evidence type="ECO:0000256" key="2">
    <source>
        <dbReference type="ARBA" id="ARBA00022491"/>
    </source>
</evidence>
<dbReference type="CDD" id="cd01408">
    <property type="entry name" value="SIRT1"/>
    <property type="match status" value="1"/>
</dbReference>
<dbReference type="InterPro" id="IPR026591">
    <property type="entry name" value="Sirtuin_cat_small_dom_sf"/>
</dbReference>
<dbReference type="Gene3D" id="3.40.50.1220">
    <property type="entry name" value="TPP-binding domain"/>
    <property type="match status" value="1"/>
</dbReference>
<keyword evidence="3 7" id="KW-0808">Transferase</keyword>
<feature type="binding site" evidence="10 11">
    <location>
        <position position="177"/>
    </location>
    <ligand>
        <name>Zn(2+)</name>
        <dbReference type="ChEBI" id="CHEBI:29105"/>
    </ligand>
</feature>
<dbReference type="PROSITE" id="PS50305">
    <property type="entry name" value="SIRTUIN"/>
    <property type="match status" value="1"/>
</dbReference>
<dbReference type="GO" id="GO:0070403">
    <property type="term" value="F:NAD+ binding"/>
    <property type="evidence" value="ECO:0007669"/>
    <property type="project" value="UniProtKB-UniRule"/>
</dbReference>
<dbReference type="InterPro" id="IPR029035">
    <property type="entry name" value="DHS-like_NAD/FAD-binding_dom"/>
</dbReference>
<comment type="cofactor">
    <cofactor evidence="10">
        <name>Zn(2+)</name>
        <dbReference type="ChEBI" id="CHEBI:29105"/>
    </cofactor>
    <text evidence="10">Binds 1 zinc ion per subunit.</text>
</comment>
<organism evidence="13 14">
    <name type="scientific">Torulaspora globosa</name>
    <dbReference type="NCBI Taxonomy" id="48254"/>
    <lineage>
        <taxon>Eukaryota</taxon>
        <taxon>Fungi</taxon>
        <taxon>Dikarya</taxon>
        <taxon>Ascomycota</taxon>
        <taxon>Saccharomycotina</taxon>
        <taxon>Saccharomycetes</taxon>
        <taxon>Saccharomycetales</taxon>
        <taxon>Saccharomycetaceae</taxon>
        <taxon>Torulaspora</taxon>
    </lineage>
</organism>
<dbReference type="Gene3D" id="3.30.1600.10">
    <property type="entry name" value="SIR2/SIRT2 'Small Domain"/>
    <property type="match status" value="1"/>
</dbReference>
<evidence type="ECO:0000313" key="14">
    <source>
        <dbReference type="Proteomes" id="UP000510647"/>
    </source>
</evidence>
<sequence length="323" mass="36917">MTKPSAIKKVAEHLKNYPEAKVIFMVGAGISTSCGIPDFRSPETGLYHNLAKLNLPFAEAVFDVDYFDKNPQPFYTLARELYPGNFKPSKFHYLMKLFEKNNRLQRIYTQNIDTLEHQALIHESYVIEAHGSFSRNHCIKCSKEYPLEKFKSKLKIDEIDFEDSDRTEFDYAKCDDCGGLVKPAIVFFGEGLPSRFFDTWEEDQEWFLNEKEKNHLVLIAGTSLTVYPFASLPEEVPSEIRRALINKELVGDFKTFPRKEDIIFHGNVDDAARELAAELGWLADLEALAAEQEDSATEEVDILVSQLGELELDGKTQIEKTVK</sequence>
<dbReference type="Pfam" id="PF02146">
    <property type="entry name" value="SIR2"/>
    <property type="match status" value="1"/>
</dbReference>
<dbReference type="GO" id="GO:0008270">
    <property type="term" value="F:zinc ion binding"/>
    <property type="evidence" value="ECO:0007669"/>
    <property type="project" value="UniProtKB-UniRule"/>
</dbReference>
<dbReference type="GO" id="GO:0017136">
    <property type="term" value="F:histone deacetylase activity, NAD-dependent"/>
    <property type="evidence" value="ECO:0007669"/>
    <property type="project" value="InterPro"/>
</dbReference>
<feature type="binding site" evidence="9">
    <location>
        <begin position="246"/>
        <end position="248"/>
    </location>
    <ligand>
        <name>NAD(+)</name>
        <dbReference type="ChEBI" id="CHEBI:57540"/>
    </ligand>
</feature>
<name>A0A7H9HSE1_9SACH</name>
<feature type="binding site" evidence="9">
    <location>
        <begin position="28"/>
        <end position="32"/>
    </location>
    <ligand>
        <name>NAD(+)</name>
        <dbReference type="ChEBI" id="CHEBI:57540"/>
    </ligand>
</feature>
<dbReference type="SUPFAM" id="SSF52467">
    <property type="entry name" value="DHS-like NAD/FAD-binding domain"/>
    <property type="match status" value="1"/>
</dbReference>
<evidence type="ECO:0000256" key="9">
    <source>
        <dbReference type="PIRSR" id="PIRSR037938-2"/>
    </source>
</evidence>
<proteinExistence type="inferred from homology"/>
<evidence type="ECO:0000256" key="7">
    <source>
        <dbReference type="PIRNR" id="PIRNR037938"/>
    </source>
</evidence>
<feature type="domain" description="Deacetylase sirtuin-type" evidence="12">
    <location>
        <begin position="1"/>
        <end position="282"/>
    </location>
</feature>
<feature type="binding site" evidence="10 11">
    <location>
        <position position="174"/>
    </location>
    <ligand>
        <name>Zn(2+)</name>
        <dbReference type="ChEBI" id="CHEBI:29105"/>
    </ligand>
</feature>
<feature type="binding site" evidence="9">
    <location>
        <begin position="222"/>
        <end position="223"/>
    </location>
    <ligand>
        <name>NAD(+)</name>
        <dbReference type="ChEBI" id="CHEBI:57540"/>
    </ligand>
</feature>
<keyword evidence="6 7" id="KW-0520">NAD</keyword>
<comment type="similarity">
    <text evidence="1 7">Belongs to the sirtuin family. Class I subfamily.</text>
</comment>
<dbReference type="InterPro" id="IPR026590">
    <property type="entry name" value="Ssirtuin_cat_dom"/>
</dbReference>
<accession>A0A7H9HSE1</accession>
<comment type="catalytic activity">
    <reaction evidence="7">
        <text>N(6)-acetyl-L-lysyl-[protein] + NAD(+) + H2O = 2''-O-acetyl-ADP-D-ribose + nicotinamide + L-lysyl-[protein]</text>
        <dbReference type="Rhea" id="RHEA:43636"/>
        <dbReference type="Rhea" id="RHEA-COMP:9752"/>
        <dbReference type="Rhea" id="RHEA-COMP:10731"/>
        <dbReference type="ChEBI" id="CHEBI:15377"/>
        <dbReference type="ChEBI" id="CHEBI:17154"/>
        <dbReference type="ChEBI" id="CHEBI:29969"/>
        <dbReference type="ChEBI" id="CHEBI:57540"/>
        <dbReference type="ChEBI" id="CHEBI:61930"/>
        <dbReference type="ChEBI" id="CHEBI:83767"/>
        <dbReference type="EC" id="2.3.1.286"/>
    </reaction>
</comment>
<dbReference type="PANTHER" id="PTHR11085:SF6">
    <property type="entry name" value="NAD-DEPENDENT PROTEIN DEACETYLASE SIRTUIN-2"/>
    <property type="match status" value="1"/>
</dbReference>
<evidence type="ECO:0000256" key="3">
    <source>
        <dbReference type="ARBA" id="ARBA00022679"/>
    </source>
</evidence>
<keyword evidence="5 7" id="KW-0862">Zinc</keyword>
<dbReference type="PIRSF" id="PIRSF037938">
    <property type="entry name" value="SIR2_euk"/>
    <property type="match status" value="1"/>
</dbReference>
<evidence type="ECO:0000259" key="12">
    <source>
        <dbReference type="PROSITE" id="PS50305"/>
    </source>
</evidence>
<evidence type="ECO:0000256" key="11">
    <source>
        <dbReference type="PROSITE-ProRule" id="PRU00236"/>
    </source>
</evidence>
<feature type="binding site" evidence="9">
    <location>
        <begin position="110"/>
        <end position="113"/>
    </location>
    <ligand>
        <name>NAD(+)</name>
        <dbReference type="ChEBI" id="CHEBI:57540"/>
    </ligand>
</feature>
<reference evidence="13 14" key="1">
    <citation type="submission" date="2020-06" db="EMBL/GenBank/DDBJ databases">
        <title>The yeast mating-type switching endonuclease HO is a domesticated member of an unorthodox homing genetic element family.</title>
        <authorList>
            <person name="Coughlan A.Y."/>
            <person name="Lombardi L."/>
            <person name="Braun-Galleani S."/>
            <person name="Martos A.R."/>
            <person name="Galeote V."/>
            <person name="Bigey F."/>
            <person name="Dequin S."/>
            <person name="Byrne K.P."/>
            <person name="Wolfe K.H."/>
        </authorList>
    </citation>
    <scope>NUCLEOTIDE SEQUENCE [LARGE SCALE GENOMIC DNA]</scope>
    <source>
        <strain evidence="13 14">CBS2947</strain>
    </source>
</reference>
<evidence type="ECO:0000256" key="1">
    <source>
        <dbReference type="ARBA" id="ARBA00006924"/>
    </source>
</evidence>
<evidence type="ECO:0000256" key="6">
    <source>
        <dbReference type="ARBA" id="ARBA00023027"/>
    </source>
</evidence>
<keyword evidence="4 7" id="KW-0479">Metal-binding</keyword>